<dbReference type="GeneID" id="110429343"/>
<dbReference type="InterPro" id="IPR027417">
    <property type="entry name" value="P-loop_NTPase"/>
</dbReference>
<dbReference type="InterPro" id="IPR003593">
    <property type="entry name" value="AAA+_ATPase"/>
</dbReference>
<protein>
    <submittedName>
        <fullName evidence="6">Uncharacterized protein LOC110429343 isoform X2</fullName>
    </submittedName>
</protein>
<name>A0A6J1BS09_9ROSI</name>
<dbReference type="PANTHER" id="PTHR43146:SF1">
    <property type="entry name" value="CANCER-RELATED NUCLEOSIDE-TRIPHOSPHATASE"/>
    <property type="match status" value="1"/>
</dbReference>
<dbReference type="Pfam" id="PF03266">
    <property type="entry name" value="NTPase_1"/>
    <property type="match status" value="1"/>
</dbReference>
<evidence type="ECO:0000256" key="1">
    <source>
        <dbReference type="ARBA" id="ARBA00022741"/>
    </source>
</evidence>
<evidence type="ECO:0000259" key="4">
    <source>
        <dbReference type="SMART" id="SM00382"/>
    </source>
</evidence>
<dbReference type="SMART" id="SM00382">
    <property type="entry name" value="AAA"/>
    <property type="match status" value="1"/>
</dbReference>
<feature type="domain" description="AAA+ ATPase" evidence="4">
    <location>
        <begin position="42"/>
        <end position="210"/>
    </location>
</feature>
<evidence type="ECO:0000313" key="6">
    <source>
        <dbReference type="RefSeq" id="XP_021301009.1"/>
    </source>
</evidence>
<sequence>MTARRNHVLRYMPMANGNAVGYPACRSGADSSVERESTMAGVGKCFLLTGPPGVGKTTLIMRIFESLKLSNPNLKLQGFYTQEIRQGGERIGFEVFTLDGRRGQLACTVIPSPEAHRLPRVGKYKVDVASFESVALPELKIREDTDLFIIDEVGKMELYSSYFFPAILKILQSNIPLLATVPISNFGKDIPAVARLKNHPGAIIFTLDQCNRDAMQEQIYSQLVDSSKKPVPAIFSNSREACFLPF</sequence>
<keyword evidence="3" id="KW-0067">ATP-binding</keyword>
<dbReference type="CDD" id="cd19482">
    <property type="entry name" value="RecA-like_Thep1"/>
    <property type="match status" value="1"/>
</dbReference>
<organism evidence="5 6">
    <name type="scientific">Herrania umbratica</name>
    <dbReference type="NCBI Taxonomy" id="108875"/>
    <lineage>
        <taxon>Eukaryota</taxon>
        <taxon>Viridiplantae</taxon>
        <taxon>Streptophyta</taxon>
        <taxon>Embryophyta</taxon>
        <taxon>Tracheophyta</taxon>
        <taxon>Spermatophyta</taxon>
        <taxon>Magnoliopsida</taxon>
        <taxon>eudicotyledons</taxon>
        <taxon>Gunneridae</taxon>
        <taxon>Pentapetalae</taxon>
        <taxon>rosids</taxon>
        <taxon>malvids</taxon>
        <taxon>Malvales</taxon>
        <taxon>Malvaceae</taxon>
        <taxon>Byttnerioideae</taxon>
        <taxon>Herrania</taxon>
    </lineage>
</organism>
<keyword evidence="2" id="KW-0378">Hydrolase</keyword>
<keyword evidence="1" id="KW-0547">Nucleotide-binding</keyword>
<dbReference type="GO" id="GO:0005524">
    <property type="term" value="F:ATP binding"/>
    <property type="evidence" value="ECO:0007669"/>
    <property type="project" value="UniProtKB-KW"/>
</dbReference>
<dbReference type="OrthoDB" id="446244at2759"/>
<gene>
    <name evidence="6" type="primary">LOC110429343</name>
</gene>
<reference evidence="6" key="1">
    <citation type="submission" date="2025-08" db="UniProtKB">
        <authorList>
            <consortium name="RefSeq"/>
        </authorList>
    </citation>
    <scope>IDENTIFICATION</scope>
    <source>
        <tissue evidence="6">Leaf</tissue>
    </source>
</reference>
<dbReference type="SUPFAM" id="SSF52540">
    <property type="entry name" value="P-loop containing nucleoside triphosphate hydrolases"/>
    <property type="match status" value="1"/>
</dbReference>
<evidence type="ECO:0000256" key="2">
    <source>
        <dbReference type="ARBA" id="ARBA00022801"/>
    </source>
</evidence>
<dbReference type="HAMAP" id="MF_00796">
    <property type="entry name" value="NTPase_1"/>
    <property type="match status" value="1"/>
</dbReference>
<dbReference type="PANTHER" id="PTHR43146">
    <property type="entry name" value="CANCER-RELATED NUCLEOSIDE-TRIPHOSPHATASE"/>
    <property type="match status" value="1"/>
</dbReference>
<dbReference type="Gene3D" id="3.40.50.300">
    <property type="entry name" value="P-loop containing nucleotide triphosphate hydrolases"/>
    <property type="match status" value="1"/>
</dbReference>
<evidence type="ECO:0000313" key="5">
    <source>
        <dbReference type="Proteomes" id="UP000504621"/>
    </source>
</evidence>
<keyword evidence="5" id="KW-1185">Reference proteome</keyword>
<dbReference type="Proteomes" id="UP000504621">
    <property type="component" value="Unplaced"/>
</dbReference>
<dbReference type="GO" id="GO:0017111">
    <property type="term" value="F:ribonucleoside triphosphate phosphatase activity"/>
    <property type="evidence" value="ECO:0007669"/>
    <property type="project" value="InterPro"/>
</dbReference>
<evidence type="ECO:0000256" key="3">
    <source>
        <dbReference type="ARBA" id="ARBA00022840"/>
    </source>
</evidence>
<dbReference type="RefSeq" id="XP_021301009.1">
    <property type="nucleotide sequence ID" value="XM_021445334.1"/>
</dbReference>
<dbReference type="AlphaFoldDB" id="A0A6J1BS09"/>
<dbReference type="InterPro" id="IPR004948">
    <property type="entry name" value="Nuc-triphosphatase_THEP1"/>
</dbReference>
<accession>A0A6J1BS09</accession>
<proteinExistence type="inferred from homology"/>